<accession>K3XA95</accession>
<sequence length="776" mass="85305">MGALGTLVPPAASSGENLAQESNYPTGEPAIRLDAFGCGFGFYLSGRVAVCANKVSEYQRSFQFYEDNTKKSLLGTLDEHAIGSVGHPHRKKLILTKDCGIIMDANNIITKTWRWDPKAQHAGSPPSEPVMIQLNDSLVFTYRDRTAISVTFKLYPGIAVDFACGEQLRRTDTYLEHSHRVMSGPQRGKLLIDQSTPTLQQRQKRIELESIEKRSKQKPRSTDLSHDQLKGIVANLESKFDGYDGCRVTPAVNGNWKEHAHAQCLREIPILPKTGFEVGHEPTLFGAPVKKNDASESLKRLQNRETGKWLDSVEIHHKIALENPVLRRSGPLTSASGRYSRELSVQGGGVKPTGEHLRLISACKLDEFLKEKCVNEQLVVLACLRSDDCQSRVVEAMLEQVQQQIRDSAMSPALSQLSGIRQKCCLVKCDLGESPVLAERYRIHATPTFLMFYDQRLVHVTSMGGAAMRVFPATKNAHLSGQMDYLPRALLVEKNVKQQIAIEKVLKKEAFQWDLANHGEQAVSYFTRLPRNTNGTTATGKGAITAGYGIVLLSDTLDDFEVRSIDRCVRQKDKARPSESLVCVVVSSPLVDVSFASGMCSECRRAHGRRIRSESPSRKRDAPLLACPHCGILSAESMTSVVPAVLADVGQIFVYKNVKAATMHRLAERWSIALQGQRSGASSLTSSSSSRSFPPTSNSSSQRGDGDSFVGLTVDSFFKEIERHWAAGKRGLFLPEHHVPGMALSAIETVLANQANDSENGGGRGLVRSVLRSVSA</sequence>
<dbReference type="VEuPathDB" id="FungiDB:PYU1_G014114"/>
<dbReference type="AlphaFoldDB" id="K3XA95"/>
<dbReference type="CDD" id="cd02947">
    <property type="entry name" value="TRX_family"/>
    <property type="match status" value="1"/>
</dbReference>
<reference evidence="4" key="1">
    <citation type="journal article" date="2010" name="Genome Biol.">
        <title>Genome sequence of the necrotrophic plant pathogen Pythium ultimum reveals original pathogenicity mechanisms and effector repertoire.</title>
        <authorList>
            <person name="Levesque C.A."/>
            <person name="Brouwer H."/>
            <person name="Cano L."/>
            <person name="Hamilton J.P."/>
            <person name="Holt C."/>
            <person name="Huitema E."/>
            <person name="Raffaele S."/>
            <person name="Robideau G.P."/>
            <person name="Thines M."/>
            <person name="Win J."/>
            <person name="Zerillo M.M."/>
            <person name="Beakes G.W."/>
            <person name="Boore J.L."/>
            <person name="Busam D."/>
            <person name="Dumas B."/>
            <person name="Ferriera S."/>
            <person name="Fuerstenberg S.I."/>
            <person name="Gachon C.M."/>
            <person name="Gaulin E."/>
            <person name="Govers F."/>
            <person name="Grenville-Briggs L."/>
            <person name="Horner N."/>
            <person name="Hostetler J."/>
            <person name="Jiang R.H."/>
            <person name="Johnson J."/>
            <person name="Krajaejun T."/>
            <person name="Lin H."/>
            <person name="Meijer H.J."/>
            <person name="Moore B."/>
            <person name="Morris P."/>
            <person name="Phuntmart V."/>
            <person name="Puiu D."/>
            <person name="Shetty J."/>
            <person name="Stajich J.E."/>
            <person name="Tripathy S."/>
            <person name="Wawra S."/>
            <person name="van West P."/>
            <person name="Whitty B.R."/>
            <person name="Coutinho P.M."/>
            <person name="Henrissat B."/>
            <person name="Martin F."/>
            <person name="Thomas P.D."/>
            <person name="Tyler B.M."/>
            <person name="De Vries R.P."/>
            <person name="Kamoun S."/>
            <person name="Yandell M."/>
            <person name="Tisserat N."/>
            <person name="Buell C.R."/>
        </authorList>
    </citation>
    <scope>NUCLEOTIDE SEQUENCE</scope>
    <source>
        <strain evidence="4">DAOM:BR144</strain>
    </source>
</reference>
<dbReference type="PANTHER" id="PTHR23093">
    <property type="entry name" value="SIMILAR TO CHROMOSOME 3 OPEN READING FRAME 20"/>
    <property type="match status" value="1"/>
</dbReference>
<organism evidence="3 4">
    <name type="scientific">Globisporangium ultimum (strain ATCC 200006 / CBS 805.95 / DAOM BR144)</name>
    <name type="common">Pythium ultimum</name>
    <dbReference type="NCBI Taxonomy" id="431595"/>
    <lineage>
        <taxon>Eukaryota</taxon>
        <taxon>Sar</taxon>
        <taxon>Stramenopiles</taxon>
        <taxon>Oomycota</taxon>
        <taxon>Peronosporomycetes</taxon>
        <taxon>Pythiales</taxon>
        <taxon>Pythiaceae</taxon>
        <taxon>Globisporangium</taxon>
    </lineage>
</organism>
<dbReference type="PANTHER" id="PTHR23093:SF16">
    <property type="entry name" value="FAM194 C-TERMINAL DOMAIN-CONTAINING PROTEIN"/>
    <property type="match status" value="1"/>
</dbReference>
<feature type="compositionally biased region" description="Low complexity" evidence="1">
    <location>
        <begin position="681"/>
        <end position="701"/>
    </location>
</feature>
<dbReference type="eggNOG" id="ENOG502RXEY">
    <property type="taxonomic scope" value="Eukaryota"/>
</dbReference>
<reference evidence="4" key="2">
    <citation type="submission" date="2010-04" db="EMBL/GenBank/DDBJ databases">
        <authorList>
            <person name="Buell R."/>
            <person name="Hamilton J."/>
            <person name="Hostetler J."/>
        </authorList>
    </citation>
    <scope>NUCLEOTIDE SEQUENCE [LARGE SCALE GENOMIC DNA]</scope>
    <source>
        <strain evidence="4">DAOM:BR144</strain>
    </source>
</reference>
<protein>
    <recommendedName>
        <fullName evidence="2">FAM194 C-terminal domain-containing protein</fullName>
    </recommendedName>
</protein>
<reference evidence="3" key="3">
    <citation type="submission" date="2015-02" db="UniProtKB">
        <authorList>
            <consortium name="EnsemblProtists"/>
        </authorList>
    </citation>
    <scope>IDENTIFICATION</scope>
    <source>
        <strain evidence="3">DAOM BR144</strain>
    </source>
</reference>
<feature type="region of interest" description="Disordered" evidence="1">
    <location>
        <begin position="681"/>
        <end position="705"/>
    </location>
</feature>
<dbReference type="SUPFAM" id="SSF52833">
    <property type="entry name" value="Thioredoxin-like"/>
    <property type="match status" value="1"/>
</dbReference>
<dbReference type="Proteomes" id="UP000019132">
    <property type="component" value="Unassembled WGS sequence"/>
</dbReference>
<feature type="domain" description="FAM194 C-terminal" evidence="2">
    <location>
        <begin position="36"/>
        <end position="181"/>
    </location>
</feature>
<dbReference type="HOGENOM" id="CLU_020290_0_0_1"/>
<proteinExistence type="predicted"/>
<dbReference type="InParanoid" id="K3XA95"/>
<evidence type="ECO:0000313" key="4">
    <source>
        <dbReference type="Proteomes" id="UP000019132"/>
    </source>
</evidence>
<dbReference type="InterPro" id="IPR029281">
    <property type="entry name" value="FAM194_C"/>
</dbReference>
<dbReference type="OMA" id="YQRSFQF"/>
<dbReference type="Gene3D" id="3.40.30.10">
    <property type="entry name" value="Glutaredoxin"/>
    <property type="match status" value="1"/>
</dbReference>
<dbReference type="EMBL" id="ADOS01001529">
    <property type="status" value="NOT_ANNOTATED_CDS"/>
    <property type="molecule type" value="Genomic_DNA"/>
</dbReference>
<dbReference type="EnsemblProtists" id="PYU1_T014144">
    <property type="protein sequence ID" value="PYU1_T014144"/>
    <property type="gene ID" value="PYU1_G014114"/>
</dbReference>
<dbReference type="InterPro" id="IPR036249">
    <property type="entry name" value="Thioredoxin-like_sf"/>
</dbReference>
<keyword evidence="4" id="KW-1185">Reference proteome</keyword>
<evidence type="ECO:0000259" key="2">
    <source>
        <dbReference type="Pfam" id="PF14977"/>
    </source>
</evidence>
<name>K3XA95_GLOUD</name>
<evidence type="ECO:0000313" key="3">
    <source>
        <dbReference type="EnsemblProtists" id="PYU1_T014144"/>
    </source>
</evidence>
<evidence type="ECO:0000256" key="1">
    <source>
        <dbReference type="SAM" id="MobiDB-lite"/>
    </source>
</evidence>
<dbReference type="Pfam" id="PF14977">
    <property type="entry name" value="FAM194"/>
    <property type="match status" value="1"/>
</dbReference>